<sequence length="641" mass="73177">MILDMEEEILAERVYKSLKGRRYLIAMDDIWSLDVWDDLHRCFPDDGNGSRILFTSRNRDAAPPNSIIQELPTLSNEQCWELLQKKVFGNEMCPSQLLDIGNQVAASCGGLPLAVVVVAGILSTMDRERITWENVGGSLSSYIFAEGNNSTTLILELSYKHLADYLKPCFLYFGAFANEKEIPVRKLERLWIAEGFICKEEGKSVESVAEEYLMELIGKSLVIVTGRRSDGGVKYCVIHDLLRDLCLRRAEEENFLKLVDYSYSMYGKHHCLYAPLPSVSINPNTASHLLLGRYVRHVRSFICYARESPLNVLDMELLRVLECWSMYCTDLQTLVHLRYLAINPMPTSLASLVNLEFLFVHDKVSISSSLLKMTKLRYLRANEAIFDEDCNSAQMINNLEYLSTVCIFNVKDEEMLKCSPHLRKLKCKCKPLLSEAEGASYRYPDLRFLTHLESLKMTTFFGDAISADINLPLNIKKLTLSGFSLSWEKMSIIGTLPNLEVLKLGYDAFWGKRWDTRDGEFQQLRFLKLVELEFAQWNVSLSEHFPKLQQLLLHDCSNLQEIPSEMGEIETLQLIEVDGCRRSVAESAEQIQEEQRDMGNEELRIIARNVKDNKVLSDDIDLDDLLGSGPCNLDDDVRSCP</sequence>
<dbReference type="Gene3D" id="1.10.10.10">
    <property type="entry name" value="Winged helix-like DNA-binding domain superfamily/Winged helix DNA-binding domain"/>
    <property type="match status" value="1"/>
</dbReference>
<gene>
    <name evidence="13" type="ORF">BUALT_Bualt04G0063700</name>
</gene>
<evidence type="ECO:0000256" key="8">
    <source>
        <dbReference type="ARBA" id="ARBA00022741"/>
    </source>
</evidence>
<dbReference type="InterPro" id="IPR042197">
    <property type="entry name" value="Apaf_helical"/>
</dbReference>
<reference evidence="13" key="1">
    <citation type="submission" date="2019-10" db="EMBL/GenBank/DDBJ databases">
        <authorList>
            <person name="Zhang R."/>
            <person name="Pan Y."/>
            <person name="Wang J."/>
            <person name="Ma R."/>
            <person name="Yu S."/>
        </authorList>
    </citation>
    <scope>NUCLEOTIDE SEQUENCE</scope>
    <source>
        <strain evidence="13">LA-IB0</strain>
        <tissue evidence="13">Leaf</tissue>
    </source>
</reference>
<keyword evidence="5" id="KW-0433">Leucine-rich repeat</keyword>
<dbReference type="InterPro" id="IPR058922">
    <property type="entry name" value="WHD_DRP"/>
</dbReference>
<keyword evidence="7" id="KW-0677">Repeat</keyword>
<keyword evidence="10" id="KW-0067">ATP-binding</keyword>
<keyword evidence="9" id="KW-0611">Plant defense</keyword>
<evidence type="ECO:0000313" key="14">
    <source>
        <dbReference type="Proteomes" id="UP000826271"/>
    </source>
</evidence>
<evidence type="ECO:0000256" key="3">
    <source>
        <dbReference type="ARBA" id="ARBA00008894"/>
    </source>
</evidence>
<accession>A0AAV6XR70</accession>
<dbReference type="AlphaFoldDB" id="A0AAV6XR70"/>
<organism evidence="13 14">
    <name type="scientific">Buddleja alternifolia</name>
    <dbReference type="NCBI Taxonomy" id="168488"/>
    <lineage>
        <taxon>Eukaryota</taxon>
        <taxon>Viridiplantae</taxon>
        <taxon>Streptophyta</taxon>
        <taxon>Embryophyta</taxon>
        <taxon>Tracheophyta</taxon>
        <taxon>Spermatophyta</taxon>
        <taxon>Magnoliopsida</taxon>
        <taxon>eudicotyledons</taxon>
        <taxon>Gunneridae</taxon>
        <taxon>Pentapetalae</taxon>
        <taxon>asterids</taxon>
        <taxon>lamiids</taxon>
        <taxon>Lamiales</taxon>
        <taxon>Scrophulariaceae</taxon>
        <taxon>Buddlejeae</taxon>
        <taxon>Buddleja</taxon>
    </lineage>
</organism>
<evidence type="ECO:0000313" key="13">
    <source>
        <dbReference type="EMBL" id="KAG8383915.1"/>
    </source>
</evidence>
<keyword evidence="6" id="KW-0381">Hypersensitive response</keyword>
<evidence type="ECO:0000256" key="4">
    <source>
        <dbReference type="ARBA" id="ARBA00022490"/>
    </source>
</evidence>
<feature type="domain" description="Disease resistance protein winged helix" evidence="12">
    <location>
        <begin position="176"/>
        <end position="246"/>
    </location>
</feature>
<dbReference type="GO" id="GO:0005524">
    <property type="term" value="F:ATP binding"/>
    <property type="evidence" value="ECO:0007669"/>
    <property type="project" value="UniProtKB-KW"/>
</dbReference>
<proteinExistence type="inferred from homology"/>
<dbReference type="GO" id="GO:0009626">
    <property type="term" value="P:plant-type hypersensitive response"/>
    <property type="evidence" value="ECO:0007669"/>
    <property type="project" value="UniProtKB-KW"/>
</dbReference>
<dbReference type="Proteomes" id="UP000826271">
    <property type="component" value="Unassembled WGS sequence"/>
</dbReference>
<dbReference type="Gene3D" id="3.80.10.10">
    <property type="entry name" value="Ribonuclease Inhibitor"/>
    <property type="match status" value="1"/>
</dbReference>
<feature type="domain" description="NB-ARC" evidence="11">
    <location>
        <begin position="5"/>
        <end position="92"/>
    </location>
</feature>
<dbReference type="InterPro" id="IPR036388">
    <property type="entry name" value="WH-like_DNA-bd_sf"/>
</dbReference>
<dbReference type="Gene3D" id="1.10.8.430">
    <property type="entry name" value="Helical domain of apoptotic protease-activating factors"/>
    <property type="match status" value="1"/>
</dbReference>
<dbReference type="GO" id="GO:0005737">
    <property type="term" value="C:cytoplasm"/>
    <property type="evidence" value="ECO:0007669"/>
    <property type="project" value="UniProtKB-SubCell"/>
</dbReference>
<dbReference type="FunFam" id="1.10.10.10:FF:000322">
    <property type="entry name" value="Probable disease resistance protein At1g63360"/>
    <property type="match status" value="1"/>
</dbReference>
<evidence type="ECO:0000256" key="10">
    <source>
        <dbReference type="ARBA" id="ARBA00022840"/>
    </source>
</evidence>
<dbReference type="InterPro" id="IPR032675">
    <property type="entry name" value="LRR_dom_sf"/>
</dbReference>
<dbReference type="PRINTS" id="PR00364">
    <property type="entry name" value="DISEASERSIST"/>
</dbReference>
<evidence type="ECO:0000256" key="9">
    <source>
        <dbReference type="ARBA" id="ARBA00022821"/>
    </source>
</evidence>
<comment type="subcellular location">
    <subcellularLocation>
        <location evidence="2">Cytoplasm</location>
    </subcellularLocation>
</comment>
<comment type="caution">
    <text evidence="13">The sequence shown here is derived from an EMBL/GenBank/DDBJ whole genome shotgun (WGS) entry which is preliminary data.</text>
</comment>
<dbReference type="SUPFAM" id="SSF52540">
    <property type="entry name" value="P-loop containing nucleoside triphosphate hydrolases"/>
    <property type="match status" value="1"/>
</dbReference>
<dbReference type="GO" id="GO:0043531">
    <property type="term" value="F:ADP binding"/>
    <property type="evidence" value="ECO:0007669"/>
    <property type="project" value="InterPro"/>
</dbReference>
<evidence type="ECO:0008006" key="15">
    <source>
        <dbReference type="Google" id="ProtNLM"/>
    </source>
</evidence>
<dbReference type="Pfam" id="PF23559">
    <property type="entry name" value="WHD_DRP"/>
    <property type="match status" value="1"/>
</dbReference>
<comment type="similarity">
    <text evidence="3">Belongs to the disease resistance NB-LRR family.</text>
</comment>
<name>A0AAV6XR70_9LAMI</name>
<evidence type="ECO:0000256" key="2">
    <source>
        <dbReference type="ARBA" id="ARBA00004496"/>
    </source>
</evidence>
<evidence type="ECO:0000256" key="7">
    <source>
        <dbReference type="ARBA" id="ARBA00022737"/>
    </source>
</evidence>
<protein>
    <recommendedName>
        <fullName evidence="15">NB-ARC domain-containing protein</fullName>
    </recommendedName>
</protein>
<dbReference type="Pfam" id="PF00931">
    <property type="entry name" value="NB-ARC"/>
    <property type="match status" value="1"/>
</dbReference>
<dbReference type="InterPro" id="IPR027417">
    <property type="entry name" value="P-loop_NTPase"/>
</dbReference>
<dbReference type="SUPFAM" id="SSF52058">
    <property type="entry name" value="L domain-like"/>
    <property type="match status" value="1"/>
</dbReference>
<dbReference type="InterPro" id="IPR044974">
    <property type="entry name" value="Disease_R_plants"/>
</dbReference>
<dbReference type="PANTHER" id="PTHR23155:SF1152">
    <property type="entry name" value="AAA+ ATPASE DOMAIN-CONTAINING PROTEIN"/>
    <property type="match status" value="1"/>
</dbReference>
<keyword evidence="4" id="KW-0963">Cytoplasm</keyword>
<comment type="function">
    <text evidence="1">Confers resistance to late blight (Phytophthora infestans) races carrying the avirulence gene Avr1. Resistance proteins guard the plant against pathogens that contain an appropriate avirulence protein via an indirect interaction with this avirulence protein. That triggers a defense system including the hypersensitive response, which restricts the pathogen growth.</text>
</comment>
<keyword evidence="8" id="KW-0547">Nucleotide-binding</keyword>
<evidence type="ECO:0000259" key="11">
    <source>
        <dbReference type="Pfam" id="PF00931"/>
    </source>
</evidence>
<keyword evidence="14" id="KW-1185">Reference proteome</keyword>
<dbReference type="EMBL" id="WHWC01000004">
    <property type="protein sequence ID" value="KAG8383915.1"/>
    <property type="molecule type" value="Genomic_DNA"/>
</dbReference>
<evidence type="ECO:0000259" key="12">
    <source>
        <dbReference type="Pfam" id="PF23559"/>
    </source>
</evidence>
<evidence type="ECO:0000256" key="6">
    <source>
        <dbReference type="ARBA" id="ARBA00022667"/>
    </source>
</evidence>
<dbReference type="Gene3D" id="3.40.50.300">
    <property type="entry name" value="P-loop containing nucleotide triphosphate hydrolases"/>
    <property type="match status" value="1"/>
</dbReference>
<dbReference type="InterPro" id="IPR002182">
    <property type="entry name" value="NB-ARC"/>
</dbReference>
<evidence type="ECO:0000256" key="1">
    <source>
        <dbReference type="ARBA" id="ARBA00002074"/>
    </source>
</evidence>
<dbReference type="PANTHER" id="PTHR23155">
    <property type="entry name" value="DISEASE RESISTANCE PROTEIN RP"/>
    <property type="match status" value="1"/>
</dbReference>
<evidence type="ECO:0000256" key="5">
    <source>
        <dbReference type="ARBA" id="ARBA00022614"/>
    </source>
</evidence>